<gene>
    <name evidence="2" type="ORF">BN1224_CV15_C_05310</name>
    <name evidence="4" type="ORF">BN1224_GiD_B_00710</name>
    <name evidence="5" type="ORF">BN1224_H12_FM_00300</name>
    <name evidence="6" type="ORF">BN1224_MUL2216_G_00430</name>
    <name evidence="7" type="ORF">BN1224_Panola_M_00620</name>
    <name evidence="9" type="ORF">BN1224_PB1_B_10760</name>
    <name evidence="8" type="ORF">BN1224_U1271_C_09210</name>
    <name evidence="10" type="ORF">BN1224_UZG1_C_01010</name>
    <name evidence="11" type="ORF">BN1224_Wien2_I_00740</name>
    <name evidence="12" type="ORF">BN1224_YK41_CE_00290</name>
    <name evidence="3" type="ORF">CWL029c_G_00620</name>
</gene>
<evidence type="ECO:0000313" key="4">
    <source>
        <dbReference type="EMBL" id="CRI42088.1"/>
    </source>
</evidence>
<evidence type="ECO:0000313" key="9">
    <source>
        <dbReference type="EMBL" id="CRI51107.1"/>
    </source>
</evidence>
<keyword evidence="1" id="KW-0732">Signal</keyword>
<dbReference type="AlphaFoldDB" id="A0A0F7WN88"/>
<evidence type="ECO:0000313" key="11">
    <source>
        <dbReference type="EMBL" id="CRI54313.1"/>
    </source>
</evidence>
<dbReference type="OrthoDB" id="18892at2"/>
<evidence type="ECO:0000313" key="6">
    <source>
        <dbReference type="EMBL" id="CRI46555.1"/>
    </source>
</evidence>
<evidence type="ECO:0000313" key="2">
    <source>
        <dbReference type="EMBL" id="CRI38698.1"/>
    </source>
</evidence>
<dbReference type="EMBL" id="LN847216">
    <property type="protein sequence ID" value="CRI44296.1"/>
    <property type="molecule type" value="Genomic_DNA"/>
</dbReference>
<accession>A0A0F7WN88</accession>
<dbReference type="EMBL" id="LN847007">
    <property type="protein sequence ID" value="CRI40961.1"/>
    <property type="molecule type" value="Genomic_DNA"/>
</dbReference>
<dbReference type="SUPFAM" id="SSF56784">
    <property type="entry name" value="HAD-like"/>
    <property type="match status" value="1"/>
</dbReference>
<evidence type="ECO:0000313" key="3">
    <source>
        <dbReference type="EMBL" id="CRI40961.1"/>
    </source>
</evidence>
<dbReference type="InterPro" id="IPR022565">
    <property type="entry name" value="DUF2608"/>
</dbReference>
<proteinExistence type="predicted"/>
<dbReference type="EMBL" id="LN847240">
    <property type="protein sequence ID" value="CRI51107.1"/>
    <property type="molecule type" value="Genomic_DNA"/>
</dbReference>
<evidence type="ECO:0000313" key="7">
    <source>
        <dbReference type="EMBL" id="CRI47700.1"/>
    </source>
</evidence>
<dbReference type="EMBL" id="LN846999">
    <property type="protein sequence ID" value="CRI38698.1"/>
    <property type="molecule type" value="Genomic_DNA"/>
</dbReference>
<protein>
    <submittedName>
        <fullName evidence="2">Putative outer membrane protein CPn_1034/CP_0818/CPj1034/CpB1074</fullName>
    </submittedName>
</protein>
<dbReference type="Pfam" id="PF11019">
    <property type="entry name" value="DUF2608"/>
    <property type="match status" value="1"/>
</dbReference>
<evidence type="ECO:0000313" key="10">
    <source>
        <dbReference type="EMBL" id="CRI52237.1"/>
    </source>
</evidence>
<dbReference type="EMBL" id="LN847244">
    <property type="protein sequence ID" value="CRI50021.1"/>
    <property type="molecule type" value="Genomic_DNA"/>
</dbReference>
<dbReference type="InterPro" id="IPR036412">
    <property type="entry name" value="HAD-like_sf"/>
</dbReference>
<evidence type="ECO:0000256" key="1">
    <source>
        <dbReference type="ARBA" id="ARBA00022729"/>
    </source>
</evidence>
<name>A0A0F7WN88_CHLPN</name>
<dbReference type="EMBL" id="LN847247">
    <property type="protein sequence ID" value="CRI52237.1"/>
    <property type="molecule type" value="Genomic_DNA"/>
</dbReference>
<dbReference type="GeneID" id="45051092"/>
<evidence type="ECO:0000313" key="5">
    <source>
        <dbReference type="EMBL" id="CRI44296.1"/>
    </source>
</evidence>
<dbReference type="RefSeq" id="WP_010883667.1">
    <property type="nucleotide sequence ID" value="NZ_CP160064.1"/>
</dbReference>
<dbReference type="EMBL" id="LN847009">
    <property type="protein sequence ID" value="CRI42088.1"/>
    <property type="molecule type" value="Genomic_DNA"/>
</dbReference>
<dbReference type="EMBL" id="LN847256">
    <property type="protein sequence ID" value="CRI54313.1"/>
    <property type="molecule type" value="Genomic_DNA"/>
</dbReference>
<evidence type="ECO:0000313" key="8">
    <source>
        <dbReference type="EMBL" id="CRI50021.1"/>
    </source>
</evidence>
<dbReference type="EMBL" id="LN847238">
    <property type="protein sequence ID" value="CRI47700.1"/>
    <property type="molecule type" value="Genomic_DNA"/>
</dbReference>
<dbReference type="EMBL" id="LN847228">
    <property type="protein sequence ID" value="CRI46555.1"/>
    <property type="molecule type" value="Genomic_DNA"/>
</dbReference>
<evidence type="ECO:0000313" key="12">
    <source>
        <dbReference type="EMBL" id="CRI73730.1"/>
    </source>
</evidence>
<reference evidence="2" key="1">
    <citation type="submission" date="2015-05" db="EMBL/GenBank/DDBJ databases">
        <authorList>
            <person name="Rattei Thomas"/>
        </authorList>
    </citation>
    <scope>NUCLEOTIDE SEQUENCE</scope>
    <source>
        <strain evidence="2">CV15</strain>
        <strain evidence="3">CWL029c</strain>
        <strain evidence="4">GiD</strain>
        <strain evidence="5">H12</strain>
        <strain evidence="6">MUL2216</strain>
        <strain evidence="7">Panola</strain>
        <strain evidence="9">PB1</strain>
        <strain evidence="8">U1271</strain>
        <strain evidence="10">UZG1</strain>
        <strain evidence="11">Wien2</strain>
        <strain evidence="12">YK41</strain>
    </source>
</reference>
<dbReference type="EMBL" id="LN849056">
    <property type="protein sequence ID" value="CRI73730.1"/>
    <property type="molecule type" value="Genomic_DNA"/>
</dbReference>
<dbReference type="PATRIC" id="fig|83558.13.peg.1095"/>
<organism evidence="2">
    <name type="scientific">Chlamydia pneumoniae</name>
    <name type="common">Chlamydophila pneumoniae</name>
    <dbReference type="NCBI Taxonomy" id="83558"/>
    <lineage>
        <taxon>Bacteria</taxon>
        <taxon>Pseudomonadati</taxon>
        <taxon>Chlamydiota</taxon>
        <taxon>Chlamydiia</taxon>
        <taxon>Chlamydiales</taxon>
        <taxon>Chlamydiaceae</taxon>
        <taxon>Chlamydia/Chlamydophila group</taxon>
        <taxon>Chlamydia</taxon>
    </lineage>
</organism>
<sequence length="262" mass="30001">MKTWLFFTFLFSCSSFYASCRYAEVRSIHEVAGDILYDEENFWLILDLDDTLLQGGEALSHSIWKSKAIQGLQKQGTPEQEAWEAVVPFWIEIQEMGTVQPIESAIFLLIEKIQKQGKTTFVYTERPKTAKDLTLKQLHMLNVSLEDTAPQPQAPLPKNLLYTSGILFSGDYHKGPGLDLFLEICTPLPAKIIYIDNQKENVLRIGDLCQKYGIAYFGITYKAQELHPPIYFDNIAQVQYNYSKKLLSNEAAALLLRHQMHE</sequence>